<dbReference type="SUPFAM" id="SSF53474">
    <property type="entry name" value="alpha/beta-Hydrolases"/>
    <property type="match status" value="1"/>
</dbReference>
<dbReference type="RefSeq" id="WP_039219778.1">
    <property type="nucleotide sequence ID" value="NZ_JWLW01000015.1"/>
</dbReference>
<evidence type="ECO:0000313" key="3">
    <source>
        <dbReference type="EMBL" id="KHT52857.1"/>
    </source>
</evidence>
<dbReference type="PANTHER" id="PTHR48098">
    <property type="entry name" value="ENTEROCHELIN ESTERASE-RELATED"/>
    <property type="match status" value="1"/>
</dbReference>
<accession>A0A0B3Z4S3</accession>
<dbReference type="SMART" id="SM00028">
    <property type="entry name" value="TPR"/>
    <property type="match status" value="2"/>
</dbReference>
<dbReference type="Gene3D" id="1.25.40.10">
    <property type="entry name" value="Tetratricopeptide repeat domain"/>
    <property type="match status" value="1"/>
</dbReference>
<feature type="chain" id="PRO_5002085055" evidence="2">
    <location>
        <begin position="24"/>
        <end position="393"/>
    </location>
</feature>
<reference evidence="3 4" key="1">
    <citation type="submission" date="2014-12" db="EMBL/GenBank/DDBJ databases">
        <title>Genome sequencing of Alteromonas marina AD001.</title>
        <authorList>
            <person name="Adrian T.G.S."/>
            <person name="Chan K.G."/>
        </authorList>
    </citation>
    <scope>NUCLEOTIDE SEQUENCE [LARGE SCALE GENOMIC DNA]</scope>
    <source>
        <strain evidence="3 4">AD001</strain>
    </source>
</reference>
<dbReference type="InterPro" id="IPR050583">
    <property type="entry name" value="Mycobacterial_A85_antigen"/>
</dbReference>
<gene>
    <name evidence="3" type="ORF">RJ41_09435</name>
</gene>
<dbReference type="Gene3D" id="3.40.50.1820">
    <property type="entry name" value="alpha/beta hydrolase"/>
    <property type="match status" value="1"/>
</dbReference>
<evidence type="ECO:0000313" key="4">
    <source>
        <dbReference type="Proteomes" id="UP000031197"/>
    </source>
</evidence>
<dbReference type="InterPro" id="IPR029058">
    <property type="entry name" value="AB_hydrolase_fold"/>
</dbReference>
<dbReference type="InterPro" id="IPR019734">
    <property type="entry name" value="TPR_rpt"/>
</dbReference>
<name>A0A0B3Z4S3_9ALTE</name>
<dbReference type="AlphaFoldDB" id="A0A0B3Z4S3"/>
<keyword evidence="2" id="KW-0732">Signal</keyword>
<evidence type="ECO:0000256" key="2">
    <source>
        <dbReference type="SAM" id="SignalP"/>
    </source>
</evidence>
<dbReference type="InterPro" id="IPR000801">
    <property type="entry name" value="Esterase-like"/>
</dbReference>
<keyword evidence="1" id="KW-0802">TPR repeat</keyword>
<feature type="signal peptide" evidence="2">
    <location>
        <begin position="1"/>
        <end position="23"/>
    </location>
</feature>
<sequence length="393" mass="44127">MKSQIHIIIALLFLAFTSLSANSETDSDSQRYELKVEKLKSKVLNEQREVVVQLPKGYAENPDKKYPVIYRLDGAGNLTMMNAVLESLQSQNAAPEVIIVAIENTDRLRDLYPTANEDPNGPVGYGGGGANFLSFITTELMPMVEKKYRVHDFRVIEGASAGGVFALYALTQKPELFNAALTYSAAVWWNYGASAKSTVAFLKSANHLDHFIYTSIGNEGAPMRPYYNDMISGMRANQPAGLRWENEAYEGVTHNLVSAASTFSAYHHLFLSAYLRPQQFSGDIKSIKDYYARVSKQRGEKLDAPEWVIRELGYHYVGKQNYDKAIALFKYDIAEYPQTPDAYNGLAYGYEQMGEYKKALESVNQALALSTSEHDGHQVYVNRQKRLQSLLKD</sequence>
<proteinExistence type="predicted"/>
<protein>
    <submittedName>
        <fullName evidence="3">Esterase</fullName>
    </submittedName>
</protein>
<comment type="caution">
    <text evidence="3">The sequence shown here is derived from an EMBL/GenBank/DDBJ whole genome shotgun (WGS) entry which is preliminary data.</text>
</comment>
<dbReference type="OrthoDB" id="9784036at2"/>
<feature type="repeat" description="TPR" evidence="1">
    <location>
        <begin position="340"/>
        <end position="373"/>
    </location>
</feature>
<evidence type="ECO:0000256" key="1">
    <source>
        <dbReference type="PROSITE-ProRule" id="PRU00339"/>
    </source>
</evidence>
<dbReference type="Pfam" id="PF00756">
    <property type="entry name" value="Esterase"/>
    <property type="match status" value="1"/>
</dbReference>
<keyword evidence="4" id="KW-1185">Reference proteome</keyword>
<dbReference type="EMBL" id="JWLW01000015">
    <property type="protein sequence ID" value="KHT52857.1"/>
    <property type="molecule type" value="Genomic_DNA"/>
</dbReference>
<dbReference type="Proteomes" id="UP000031197">
    <property type="component" value="Unassembled WGS sequence"/>
</dbReference>
<dbReference type="InterPro" id="IPR011990">
    <property type="entry name" value="TPR-like_helical_dom_sf"/>
</dbReference>
<organism evidence="3 4">
    <name type="scientific">Alteromonas marina</name>
    <dbReference type="NCBI Taxonomy" id="203795"/>
    <lineage>
        <taxon>Bacteria</taxon>
        <taxon>Pseudomonadati</taxon>
        <taxon>Pseudomonadota</taxon>
        <taxon>Gammaproteobacteria</taxon>
        <taxon>Alteromonadales</taxon>
        <taxon>Alteromonadaceae</taxon>
        <taxon>Alteromonas/Salinimonas group</taxon>
        <taxon>Alteromonas</taxon>
    </lineage>
</organism>
<dbReference type="PROSITE" id="PS50005">
    <property type="entry name" value="TPR"/>
    <property type="match status" value="1"/>
</dbReference>
<dbReference type="PANTHER" id="PTHR48098:SF6">
    <property type="entry name" value="FERRI-BACILLIBACTIN ESTERASE BESA"/>
    <property type="match status" value="1"/>
</dbReference>
<dbReference type="SUPFAM" id="SSF48452">
    <property type="entry name" value="TPR-like"/>
    <property type="match status" value="1"/>
</dbReference>